<organism evidence="3 4">
    <name type="scientific">Candidatus Harrisonbacteria bacterium RIFCSPLOWO2_01_FULL_44_18</name>
    <dbReference type="NCBI Taxonomy" id="1798407"/>
    <lineage>
        <taxon>Bacteria</taxon>
        <taxon>Candidatus Harrisoniibacteriota</taxon>
    </lineage>
</organism>
<feature type="compositionally biased region" description="Pro residues" evidence="1">
    <location>
        <begin position="1"/>
        <end position="31"/>
    </location>
</feature>
<sequence length="331" mass="35632">MDNQPPENPPFSPFNPPPIPPRPTIQPPPAPEVSVRTMESDIESARKGEVTPTPAEVLPQELEKELKEPVFQPETADQLPGPIEAEKPKKNVVKILLWLGGGIVAVVGLGLLGYFVLFPLLFPPEVPSTGSPSAAQPAQPTQPTTPLPVSQSKPHQSLFPASADLNVPITLSAVNLANIQSALKAEAIKSRPFGFISELTISDKNGQVPFGDYISALLPNLATTVVFEEDFTAFLYYDKDGVWPGYVFRYQGPDSNLSAFEAVDLSNLYLTSPGLKSQFKDGKAGNAPARYAIFTRPGAGFNYAKLDNNMAIITTSYSGLKAALELLDFGN</sequence>
<feature type="region of interest" description="Disordered" evidence="1">
    <location>
        <begin position="128"/>
        <end position="155"/>
    </location>
</feature>
<evidence type="ECO:0000313" key="3">
    <source>
        <dbReference type="EMBL" id="OGY65477.1"/>
    </source>
</evidence>
<name>A0A1G1ZNN8_9BACT</name>
<dbReference type="STRING" id="1798407.A3A16_03535"/>
<accession>A0A1G1ZNN8</accession>
<reference evidence="3 4" key="1">
    <citation type="journal article" date="2016" name="Nat. Commun.">
        <title>Thousands of microbial genomes shed light on interconnected biogeochemical processes in an aquifer system.</title>
        <authorList>
            <person name="Anantharaman K."/>
            <person name="Brown C.T."/>
            <person name="Hug L.A."/>
            <person name="Sharon I."/>
            <person name="Castelle C.J."/>
            <person name="Probst A.J."/>
            <person name="Thomas B.C."/>
            <person name="Singh A."/>
            <person name="Wilkins M.J."/>
            <person name="Karaoz U."/>
            <person name="Brodie E.L."/>
            <person name="Williams K.H."/>
            <person name="Hubbard S.S."/>
            <person name="Banfield J.F."/>
        </authorList>
    </citation>
    <scope>NUCLEOTIDE SEQUENCE [LARGE SCALE GENOMIC DNA]</scope>
</reference>
<feature type="transmembrane region" description="Helical" evidence="2">
    <location>
        <begin position="95"/>
        <end position="122"/>
    </location>
</feature>
<dbReference type="Proteomes" id="UP000177942">
    <property type="component" value="Unassembled WGS sequence"/>
</dbReference>
<protein>
    <submittedName>
        <fullName evidence="3">Uncharacterized protein</fullName>
    </submittedName>
</protein>
<evidence type="ECO:0000313" key="4">
    <source>
        <dbReference type="Proteomes" id="UP000177942"/>
    </source>
</evidence>
<feature type="region of interest" description="Disordered" evidence="1">
    <location>
        <begin position="1"/>
        <end position="55"/>
    </location>
</feature>
<evidence type="ECO:0000256" key="2">
    <source>
        <dbReference type="SAM" id="Phobius"/>
    </source>
</evidence>
<keyword evidence="2" id="KW-0472">Membrane</keyword>
<evidence type="ECO:0000256" key="1">
    <source>
        <dbReference type="SAM" id="MobiDB-lite"/>
    </source>
</evidence>
<keyword evidence="2" id="KW-0812">Transmembrane</keyword>
<proteinExistence type="predicted"/>
<comment type="caution">
    <text evidence="3">The sequence shown here is derived from an EMBL/GenBank/DDBJ whole genome shotgun (WGS) entry which is preliminary data.</text>
</comment>
<dbReference type="EMBL" id="MHJJ01000009">
    <property type="protein sequence ID" value="OGY65477.1"/>
    <property type="molecule type" value="Genomic_DNA"/>
</dbReference>
<keyword evidence="2" id="KW-1133">Transmembrane helix</keyword>
<gene>
    <name evidence="3" type="ORF">A3A16_03535</name>
</gene>
<feature type="compositionally biased region" description="Low complexity" evidence="1">
    <location>
        <begin position="128"/>
        <end position="152"/>
    </location>
</feature>
<dbReference type="AlphaFoldDB" id="A0A1G1ZNN8"/>